<reference evidence="3" key="1">
    <citation type="submission" date="2021-07" db="EMBL/GenBank/DDBJ databases">
        <title>Candidatus Kaistella beijingensis sp. nov. isolated from a municipal wastewater treatment plant is involved in sludge foaming.</title>
        <authorList>
            <person name="Song Y."/>
            <person name="Liu S.-J."/>
        </authorList>
    </citation>
    <scope>NUCLEOTIDE SEQUENCE</scope>
    <source>
        <strain evidence="3">DSM 43998</strain>
    </source>
</reference>
<feature type="region of interest" description="Disordered" evidence="1">
    <location>
        <begin position="1"/>
        <end position="44"/>
    </location>
</feature>
<evidence type="ECO:0000256" key="1">
    <source>
        <dbReference type="SAM" id="MobiDB-lite"/>
    </source>
</evidence>
<keyword evidence="2" id="KW-0812">Transmembrane</keyword>
<organism evidence="3 4">
    <name type="scientific">Skermania pinensis</name>
    <dbReference type="NCBI Taxonomy" id="39122"/>
    <lineage>
        <taxon>Bacteria</taxon>
        <taxon>Bacillati</taxon>
        <taxon>Actinomycetota</taxon>
        <taxon>Actinomycetes</taxon>
        <taxon>Mycobacteriales</taxon>
        <taxon>Gordoniaceae</taxon>
        <taxon>Skermania</taxon>
    </lineage>
</organism>
<keyword evidence="2" id="KW-0472">Membrane</keyword>
<feature type="compositionally biased region" description="Gly residues" evidence="1">
    <location>
        <begin position="153"/>
        <end position="166"/>
    </location>
</feature>
<evidence type="ECO:0000256" key="2">
    <source>
        <dbReference type="SAM" id="Phobius"/>
    </source>
</evidence>
<dbReference type="EMBL" id="CP079105">
    <property type="protein sequence ID" value="QXQ15886.1"/>
    <property type="molecule type" value="Genomic_DNA"/>
</dbReference>
<protein>
    <submittedName>
        <fullName evidence="3">Uncharacterized protein</fullName>
    </submittedName>
</protein>
<keyword evidence="2" id="KW-1133">Transmembrane helix</keyword>
<accession>A0ABX8SJL7</accession>
<dbReference type="Proteomes" id="UP000887023">
    <property type="component" value="Chromosome"/>
</dbReference>
<feature type="region of interest" description="Disordered" evidence="1">
    <location>
        <begin position="139"/>
        <end position="166"/>
    </location>
</feature>
<feature type="transmembrane region" description="Helical" evidence="2">
    <location>
        <begin position="50"/>
        <end position="70"/>
    </location>
</feature>
<keyword evidence="4" id="KW-1185">Reference proteome</keyword>
<sequence>MRRQEPGVTQPRPPTVAEARARDKARRHAAEAQQAEEAAAARRRTRNRRLMGGAAVVGVVALVAVGYRALSSSNDDVTAHCIIDENGVQQVVDDDYCARGTPGVGGIFILGGHQYRYYYGGTGTVGQAPRGGTTVLPKGATVTTKSGSTIQRGGLGSKSGGSSSGS</sequence>
<evidence type="ECO:0000313" key="3">
    <source>
        <dbReference type="EMBL" id="QXQ15886.1"/>
    </source>
</evidence>
<evidence type="ECO:0000313" key="4">
    <source>
        <dbReference type="Proteomes" id="UP000887023"/>
    </source>
</evidence>
<dbReference type="RefSeq" id="WP_066467735.1">
    <property type="nucleotide sequence ID" value="NZ_CBCRUZ010000012.1"/>
</dbReference>
<name>A0ABX8SJL7_9ACTN</name>
<feature type="compositionally biased region" description="Polar residues" evidence="1">
    <location>
        <begin position="141"/>
        <end position="151"/>
    </location>
</feature>
<proteinExistence type="predicted"/>
<gene>
    <name evidence="3" type="ORF">KV203_12250</name>
</gene>